<protein>
    <submittedName>
        <fullName evidence="2">Heterokaryon incompatibility protein-domain-containing protein</fullName>
    </submittedName>
</protein>
<dbReference type="InterPro" id="IPR010730">
    <property type="entry name" value="HET"/>
</dbReference>
<dbReference type="RefSeq" id="XP_062691135.1">
    <property type="nucleotide sequence ID" value="XM_062835911.1"/>
</dbReference>
<sequence>MEHHQNQTSTIKSSSLKMEHQLGEQCRLFPASFWIAPYSEVDLVVNVKELEAEAGKGCHFCQVLAAWRMKGDISKFCSYKISKLDRSMPLGGPRGLIYFGLILEIRDPWPQFLDEGEDLHKLIEWRRQNTSQKCGTLFSPVRLSTHFGEAATRGYPYQLRYDVTDSLIWLQDTKKGSPESSSASCEAMEYSVALMKTWISRCEQKHGDACRAALAVQDFIPTRLLDLQAFERGEPFTYRDDVKLVDLRQDTLNHNDRQPPYLTLSHCWGPPEKRPATTTRANLAANMNRILFSSLPKTFQDAVEITRRLGQRYLWIDSLCIIQDDEADWAHEASLMAKVYTHSYCTLAALSSSDSSQGLNMVRPDFLLNHEIRGNQNDQYRVQAWKGTRSRWSGEYYASRDQSPLRYRAWTLQERELSTRTIHFGHQQLLWECLEGKACTQHPWPLFDRGQMTLRKAMASTSEITVDQAKEMRMKWQNLVEEYSGRSLAIPTDKLIALSGIAHSYQVLFPNAKYVAGLWSTHMPQCLLWASPDRSARRVSEYIAPSWSWASLNSSSSIKFLPALFFQPDNGFPEVEDMKGSPKHNDPYGALTDATLTLRNALLVQFDSGIKRLDEVSAFNEGLEEEDRNLGVLIMHDVAAGLAYLDDVDELLQGTGELVCLVIGIEDVSGDTRKTPVEHYFAGKWDFCLEGLLLTRVVQGDASRCTYRRVGIARYISESFKAGWEPGKLILI</sequence>
<dbReference type="PANTHER" id="PTHR33112:SF16">
    <property type="entry name" value="HETEROKARYON INCOMPATIBILITY DOMAIN-CONTAINING PROTEIN"/>
    <property type="match status" value="1"/>
</dbReference>
<dbReference type="AlphaFoldDB" id="A0AAJ0I4C5"/>
<dbReference type="Pfam" id="PF06985">
    <property type="entry name" value="HET"/>
    <property type="match status" value="1"/>
</dbReference>
<comment type="caution">
    <text evidence="2">The sequence shown here is derived from an EMBL/GenBank/DDBJ whole genome shotgun (WGS) entry which is preliminary data.</text>
</comment>
<evidence type="ECO:0000313" key="3">
    <source>
        <dbReference type="Proteomes" id="UP001285908"/>
    </source>
</evidence>
<accession>A0AAJ0I4C5</accession>
<name>A0AAJ0I4C5_9PEZI</name>
<evidence type="ECO:0000313" key="2">
    <source>
        <dbReference type="EMBL" id="KAK3489428.1"/>
    </source>
</evidence>
<gene>
    <name evidence="2" type="ORF">B0T23DRAFT_342893</name>
</gene>
<dbReference type="PANTHER" id="PTHR33112">
    <property type="entry name" value="DOMAIN PROTEIN, PUTATIVE-RELATED"/>
    <property type="match status" value="1"/>
</dbReference>
<organism evidence="2 3">
    <name type="scientific">Neurospora hispaniola</name>
    <dbReference type="NCBI Taxonomy" id="588809"/>
    <lineage>
        <taxon>Eukaryota</taxon>
        <taxon>Fungi</taxon>
        <taxon>Dikarya</taxon>
        <taxon>Ascomycota</taxon>
        <taxon>Pezizomycotina</taxon>
        <taxon>Sordariomycetes</taxon>
        <taxon>Sordariomycetidae</taxon>
        <taxon>Sordariales</taxon>
        <taxon>Sordariaceae</taxon>
        <taxon>Neurospora</taxon>
    </lineage>
</organism>
<dbReference type="EMBL" id="JAULSX010000006">
    <property type="protein sequence ID" value="KAK3489428.1"/>
    <property type="molecule type" value="Genomic_DNA"/>
</dbReference>
<dbReference type="GeneID" id="87873533"/>
<keyword evidence="3" id="KW-1185">Reference proteome</keyword>
<feature type="domain" description="Heterokaryon incompatibility" evidence="1">
    <location>
        <begin position="261"/>
        <end position="414"/>
    </location>
</feature>
<reference evidence="2 3" key="1">
    <citation type="journal article" date="2023" name="Mol. Phylogenet. Evol.">
        <title>Genome-scale phylogeny and comparative genomics of the fungal order Sordariales.</title>
        <authorList>
            <person name="Hensen N."/>
            <person name="Bonometti L."/>
            <person name="Westerberg I."/>
            <person name="Brannstrom I.O."/>
            <person name="Guillou S."/>
            <person name="Cros-Aarteil S."/>
            <person name="Calhoun S."/>
            <person name="Haridas S."/>
            <person name="Kuo A."/>
            <person name="Mondo S."/>
            <person name="Pangilinan J."/>
            <person name="Riley R."/>
            <person name="LaButti K."/>
            <person name="Andreopoulos B."/>
            <person name="Lipzen A."/>
            <person name="Chen C."/>
            <person name="Yan M."/>
            <person name="Daum C."/>
            <person name="Ng V."/>
            <person name="Clum A."/>
            <person name="Steindorff A."/>
            <person name="Ohm R.A."/>
            <person name="Martin F."/>
            <person name="Silar P."/>
            <person name="Natvig D.O."/>
            <person name="Lalanne C."/>
            <person name="Gautier V."/>
            <person name="Ament-Velasquez S.L."/>
            <person name="Kruys A."/>
            <person name="Hutchinson M.I."/>
            <person name="Powell A.J."/>
            <person name="Barry K."/>
            <person name="Miller A.N."/>
            <person name="Grigoriev I.V."/>
            <person name="Debuchy R."/>
            <person name="Gladieux P."/>
            <person name="Hiltunen Thoren M."/>
            <person name="Johannesson H."/>
        </authorList>
    </citation>
    <scope>NUCLEOTIDE SEQUENCE [LARGE SCALE GENOMIC DNA]</scope>
    <source>
        <strain evidence="2 3">FGSC 10403</strain>
    </source>
</reference>
<evidence type="ECO:0000259" key="1">
    <source>
        <dbReference type="Pfam" id="PF06985"/>
    </source>
</evidence>
<proteinExistence type="predicted"/>
<dbReference type="Proteomes" id="UP001285908">
    <property type="component" value="Unassembled WGS sequence"/>
</dbReference>